<dbReference type="AlphaFoldDB" id="A0A2M8Z0N8"/>
<keyword evidence="1" id="KW-0175">Coiled coil</keyword>
<dbReference type="PANTHER" id="PTHR32182:SF0">
    <property type="entry name" value="DNA REPLICATION AND REPAIR PROTEIN RECF"/>
    <property type="match status" value="1"/>
</dbReference>
<dbReference type="Proteomes" id="UP000231092">
    <property type="component" value="Unassembled WGS sequence"/>
</dbReference>
<dbReference type="OrthoDB" id="174137at2"/>
<feature type="coiled-coil region" evidence="1">
    <location>
        <begin position="401"/>
        <end position="435"/>
    </location>
</feature>
<sequence length="1135" mass="132655">MTNQKFEALSRILLNNWHYISRKTLSFHQGINFFTGHSGSGKSTVIDAMQILLYANTDGRGFFNKAAADDSDRSLIEYLRGMVNIGENNEFAYLRNQNFSTTIVLELKRSDTGECQCVGIVFDVETTTNEISRKFFWHKGPLWENGYRTGSRTMTIQEVSAYLQTIYPKDDYFATSHNERFRRQLYDVYLGGLDSEKFPLLFKRAIPFRMNIKLEDFVKEYICMEHDIHIEDMQESVMQYGRMRKKIEDTVVEIGYLNGMREKFSAVREKEAEISQNTYFFRKMEILDYQARIQALTDKSRLARVDLDRQEGQRAALEGQMEDLTRQGNELLGRISSTGYEDLKNQLDSAKELSNHLNKSVTKWSQTGERLKEWIDEEATSNQTIWDIEEFEKNTIDEEKLIRLKKSISEMRKETEEAQKEAEVILRDIRKKERQTSEELAQLKAGNKAYPKYLERARSIIQQRLLEETGKAVEVHVLADLLDIRDETWRNAVEGYLGNNKLSLVVAPAYAEAAMAAYGELDRAEYFNVAVLDTEKVGQNSYEVVKDGLAEEVTVRETYLQPYIDLLLGRVVKCRNLEELRRSRIGVTPDCMLYHTFRLQHMNPDNYTKFAYIGKDSVRRRIRLLEKNLVSMEEEKKPQEQVLKECKRILSMEGLGEDTGVYLEWQQDMEAFKDKEKEIRRLEQKFEKLKAQDVEEWVKEREAILQLCDRKRAEQSAVAELIFGINSEIERFRRESLQLQEELVSKEREFETVEELEAKVKEILESRENCRYDRLKNEFFGECRKSEEARDQAFQALVGSRGEYARKYPNRNFSLTAKDNGEYDRLLETMECGNLEEYKKMAAEQAKSAVLHFKDDFMFKIRSAIRDALLRKDELNKIISRLDFGKDKYQFVIGRNKGPDGRYYDMFMDNSLEVNPACLTDSLDNQMNLFTMEHENQYGEIINDLINIFIPPENATPEEMEEAKRNMDKYADYRTYLSFDMQQIIQNEDEVIKIRLSKMIKKNSGGEGQNPLYVALLASFAQAYRISMSPKIQRNPTLRLVVLDEAFSKMDAEKVASCIELIRGLGFQAIISATNDKIQNYVENVDKTFVFANPNKKSISIQEFERESFPELMRELDEGELDEEELDENLEFQEF</sequence>
<feature type="coiled-coil region" evidence="1">
    <location>
        <begin position="729"/>
        <end position="773"/>
    </location>
</feature>
<evidence type="ECO:0000313" key="2">
    <source>
        <dbReference type="EMBL" id="PJJ27021.1"/>
    </source>
</evidence>
<dbReference type="Gene3D" id="3.40.50.300">
    <property type="entry name" value="P-loop containing nucleotide triphosphate hydrolases"/>
    <property type="match status" value="2"/>
</dbReference>
<dbReference type="GO" id="GO:0000731">
    <property type="term" value="P:DNA synthesis involved in DNA repair"/>
    <property type="evidence" value="ECO:0007669"/>
    <property type="project" value="TreeGrafter"/>
</dbReference>
<evidence type="ECO:0000313" key="3">
    <source>
        <dbReference type="Proteomes" id="UP000231092"/>
    </source>
</evidence>
<evidence type="ECO:0000256" key="1">
    <source>
        <dbReference type="SAM" id="Coils"/>
    </source>
</evidence>
<dbReference type="Pfam" id="PF13558">
    <property type="entry name" value="SbcC_Walker_B"/>
    <property type="match status" value="1"/>
</dbReference>
<dbReference type="EMBL" id="PGET01000001">
    <property type="protein sequence ID" value="PJJ27021.1"/>
    <property type="molecule type" value="Genomic_DNA"/>
</dbReference>
<comment type="caution">
    <text evidence="2">The sequence shown here is derived from an EMBL/GenBank/DDBJ whole genome shotgun (WGS) entry which is preliminary data.</text>
</comment>
<dbReference type="RefSeq" id="WP_100303706.1">
    <property type="nucleotide sequence ID" value="NZ_PGET01000001.1"/>
</dbReference>
<protein>
    <submittedName>
        <fullName evidence="2">Uncharacterized protein YPO0396</fullName>
    </submittedName>
</protein>
<dbReference type="SUPFAM" id="SSF52540">
    <property type="entry name" value="P-loop containing nucleoside triphosphate hydrolases"/>
    <property type="match status" value="2"/>
</dbReference>
<organism evidence="2 3">
    <name type="scientific">[Clostridium] celerecrescens 18A</name>
    <dbReference type="NCBI Taxonomy" id="1286362"/>
    <lineage>
        <taxon>Bacteria</taxon>
        <taxon>Bacillati</taxon>
        <taxon>Bacillota</taxon>
        <taxon>Clostridia</taxon>
        <taxon>Lachnospirales</taxon>
        <taxon>Lachnospiraceae</taxon>
        <taxon>Lacrimispora</taxon>
    </lineage>
</organism>
<gene>
    <name evidence="2" type="ORF">H171_0469</name>
</gene>
<proteinExistence type="predicted"/>
<feature type="coiled-coil region" evidence="1">
    <location>
        <begin position="307"/>
        <end position="360"/>
    </location>
</feature>
<dbReference type="InterPro" id="IPR027417">
    <property type="entry name" value="P-loop_NTPase"/>
</dbReference>
<dbReference type="GO" id="GO:0006302">
    <property type="term" value="P:double-strand break repair"/>
    <property type="evidence" value="ECO:0007669"/>
    <property type="project" value="TreeGrafter"/>
</dbReference>
<accession>A0A2M8Z0N8</accession>
<dbReference type="PANTHER" id="PTHR32182">
    <property type="entry name" value="DNA REPLICATION AND REPAIR PROTEIN RECF"/>
    <property type="match status" value="1"/>
</dbReference>
<name>A0A2M8Z0N8_9FIRM</name>
<dbReference type="Pfam" id="PF13555">
    <property type="entry name" value="AAA_29"/>
    <property type="match status" value="1"/>
</dbReference>
<reference evidence="2 3" key="1">
    <citation type="submission" date="2017-11" db="EMBL/GenBank/DDBJ databases">
        <title>Understudied soil microbes with underappreciated capabilities: Untangling the Clostridium saccharolyticum group.</title>
        <authorList>
            <person name="Leschine S."/>
        </authorList>
    </citation>
    <scope>NUCLEOTIDE SEQUENCE [LARGE SCALE GENOMIC DNA]</scope>
    <source>
        <strain evidence="2 3">18A</strain>
    </source>
</reference>